<feature type="domain" description="DUF7612" evidence="3">
    <location>
        <begin position="834"/>
        <end position="967"/>
    </location>
</feature>
<feature type="compositionally biased region" description="Low complexity" evidence="1">
    <location>
        <begin position="380"/>
        <end position="397"/>
    </location>
</feature>
<name>A0A6G1L4L0_9PEZI</name>
<feature type="compositionally biased region" description="Basic and acidic residues" evidence="1">
    <location>
        <begin position="166"/>
        <end position="180"/>
    </location>
</feature>
<feature type="domain" description="DUF7611" evidence="2">
    <location>
        <begin position="676"/>
        <end position="832"/>
    </location>
</feature>
<dbReference type="Pfam" id="PF24589">
    <property type="entry name" value="DUF7614"/>
    <property type="match status" value="1"/>
</dbReference>
<evidence type="ECO:0000259" key="5">
    <source>
        <dbReference type="Pfam" id="PF24589"/>
    </source>
</evidence>
<feature type="region of interest" description="Disordered" evidence="1">
    <location>
        <begin position="497"/>
        <end position="520"/>
    </location>
</feature>
<dbReference type="InterPro" id="IPR056031">
    <property type="entry name" value="DUF7612"/>
</dbReference>
<dbReference type="Pfam" id="PF24588">
    <property type="entry name" value="DUF7613"/>
    <property type="match status" value="1"/>
</dbReference>
<accession>A0A6G1L4L0</accession>
<feature type="compositionally biased region" description="Polar residues" evidence="1">
    <location>
        <begin position="504"/>
        <end position="513"/>
    </location>
</feature>
<feature type="compositionally biased region" description="Polar residues" evidence="1">
    <location>
        <begin position="425"/>
        <end position="434"/>
    </location>
</feature>
<sequence>MADEAEGGKHSGRSRFLSKTKWAKVFKENESPPAAGKGDVFKLNEDVTDFLKPSTDRVASTRPKINIAVAQRWPESHEVKRALETQGAVTSVNGWTKPRRREGLVVGFARTAPEVIGEGGDEAPDPPCEVSRMKSKVARSVSDPKVLDSRPDTQVQPSVPRPAQYARDHRLPGGPDDRRQGHGNGLSAIPALLEDRQQAQATMRNPRAANVPHDGSRPAPMRRAQTHNEFSPSLQRKHQSPPLEPVQPHRPSHSRTPTGLPEASDRQYTPSDEGLHHDLALPRPTINTSFGDDEKLATDDTGADRAPQQEKRDKYGMLSSSSTGGASPAIRRQRDMTNNEGMAFRRASAIYVTSESPTRDLNEGFQPPADFYDALSHAQADALSPPDSLSPTSTSSLGQSPFLGSKYIGRNPSEPAPAAKRASDGSKSSKSQIGPSPESPHYSSPDSSMLGPTTTKRNESSPTAGRSSPRPPDYFATPRAYQGQFVKSPMLNLRNEETARPGSAGSTNQGSSSPVPPARSDAGAELALADFAGRVAHMRGVFSLTAEKERSADECTPEAWLRTAIWWYLIGKAGLESLLAKRSKAREPQRELLMQPHVDLAMAFWIVTGPLEVYDMTEGGVPPNAQSNARTESLRQSVTLLMSYLRTLSASIQKSQLMPPSQSLIQGQDTTIWVDYPRFTADAATILGGSTSRALIKESPDYTPNALDVLPLGDTKDTFCYNRFQVQVTINTDDADTDRVNLPCIATMVRHQRDYQISLLVSSQSDLINIRIAPKHDSITGTTWHDVTWKANSLMLVVHLPRGFDVSLRMQERDFRSMWNLAEYSRKVESSLRPEQDEKLVLETRLTELQYADSSGTSVFPQEKVRGCSAMVYVRRSEHRDGSGIRKMHRGFRLLLVTSSGHKSLSYASHEVCRRSPLLFEFITDASANGTTAMILRVREERRQCRILLVFPDAAKRNALYEVLNGLTVGPDEIIVGKFKSAGVNIEPATQTEGFSPISHPALHALQWQKLGVTNYVAEKSNMPSAVESDNLRIIARHAGGCMTDWLNMGKGELLLRLPCSDKIRDKIRPSVQMLRQPQEDLTMSIDTRQCSQNVTDGISELLRLAQEQQTIRTYIFATATELHAFQAAVTGYTVKYDGIASTFAISRRMMVVSIHHKWQASNVRLQIVTQSNTTKILAFMEDFVHAEALCFDVKSIDTFESVKGDSKGKKWAVKLKEAKFSLPSKEKGELAIEDKVRRRFVNLEGLDYAEEHDDITIGFDTEEDRDTFARALPAATSAAGRGMSLRRRI</sequence>
<reference evidence="6" key="1">
    <citation type="journal article" date="2020" name="Stud. Mycol.">
        <title>101 Dothideomycetes genomes: a test case for predicting lifestyles and emergence of pathogens.</title>
        <authorList>
            <person name="Haridas S."/>
            <person name="Albert R."/>
            <person name="Binder M."/>
            <person name="Bloem J."/>
            <person name="Labutti K."/>
            <person name="Salamov A."/>
            <person name="Andreopoulos B."/>
            <person name="Baker S."/>
            <person name="Barry K."/>
            <person name="Bills G."/>
            <person name="Bluhm B."/>
            <person name="Cannon C."/>
            <person name="Castanera R."/>
            <person name="Culley D."/>
            <person name="Daum C."/>
            <person name="Ezra D."/>
            <person name="Gonzalez J."/>
            <person name="Henrissat B."/>
            <person name="Kuo A."/>
            <person name="Liang C."/>
            <person name="Lipzen A."/>
            <person name="Lutzoni F."/>
            <person name="Magnuson J."/>
            <person name="Mondo S."/>
            <person name="Nolan M."/>
            <person name="Ohm R."/>
            <person name="Pangilinan J."/>
            <person name="Park H.-J."/>
            <person name="Ramirez L."/>
            <person name="Alfaro M."/>
            <person name="Sun H."/>
            <person name="Tritt A."/>
            <person name="Yoshinaga Y."/>
            <person name="Zwiers L.-H."/>
            <person name="Turgeon B."/>
            <person name="Goodwin S."/>
            <person name="Spatafora J."/>
            <person name="Crous P."/>
            <person name="Grigoriev I."/>
        </authorList>
    </citation>
    <scope>NUCLEOTIDE SEQUENCE</scope>
    <source>
        <strain evidence="6">CBS 116005</strain>
    </source>
</reference>
<dbReference type="Proteomes" id="UP000799436">
    <property type="component" value="Unassembled WGS sequence"/>
</dbReference>
<feature type="region of interest" description="Disordered" evidence="1">
    <location>
        <begin position="112"/>
        <end position="477"/>
    </location>
</feature>
<proteinExistence type="predicted"/>
<dbReference type="Pfam" id="PF24587">
    <property type="entry name" value="DUF7612"/>
    <property type="match status" value="1"/>
</dbReference>
<dbReference type="OrthoDB" id="4356615at2759"/>
<evidence type="ECO:0000256" key="1">
    <source>
        <dbReference type="SAM" id="MobiDB-lite"/>
    </source>
</evidence>
<dbReference type="InterPro" id="IPR056032">
    <property type="entry name" value="DUF7613"/>
</dbReference>
<dbReference type="InterPro" id="IPR056030">
    <property type="entry name" value="DUF7611"/>
</dbReference>
<evidence type="ECO:0000259" key="3">
    <source>
        <dbReference type="Pfam" id="PF24587"/>
    </source>
</evidence>
<organism evidence="6 7">
    <name type="scientific">Teratosphaeria nubilosa</name>
    <dbReference type="NCBI Taxonomy" id="161662"/>
    <lineage>
        <taxon>Eukaryota</taxon>
        <taxon>Fungi</taxon>
        <taxon>Dikarya</taxon>
        <taxon>Ascomycota</taxon>
        <taxon>Pezizomycotina</taxon>
        <taxon>Dothideomycetes</taxon>
        <taxon>Dothideomycetidae</taxon>
        <taxon>Mycosphaerellales</taxon>
        <taxon>Teratosphaeriaceae</taxon>
        <taxon>Teratosphaeria</taxon>
    </lineage>
</organism>
<feature type="domain" description="DUF7614" evidence="5">
    <location>
        <begin position="1137"/>
        <end position="1274"/>
    </location>
</feature>
<feature type="domain" description="DUF7613" evidence="4">
    <location>
        <begin position="971"/>
        <end position="1131"/>
    </location>
</feature>
<evidence type="ECO:0000313" key="7">
    <source>
        <dbReference type="Proteomes" id="UP000799436"/>
    </source>
</evidence>
<dbReference type="EMBL" id="ML995851">
    <property type="protein sequence ID" value="KAF2767861.1"/>
    <property type="molecule type" value="Genomic_DNA"/>
</dbReference>
<evidence type="ECO:0000259" key="4">
    <source>
        <dbReference type="Pfam" id="PF24588"/>
    </source>
</evidence>
<protein>
    <submittedName>
        <fullName evidence="6">Uncharacterized protein</fullName>
    </submittedName>
</protein>
<feature type="compositionally biased region" description="Polar residues" evidence="1">
    <location>
        <begin position="441"/>
        <end position="466"/>
    </location>
</feature>
<dbReference type="InterPro" id="IPR056033">
    <property type="entry name" value="DUF7614"/>
</dbReference>
<evidence type="ECO:0000313" key="6">
    <source>
        <dbReference type="EMBL" id="KAF2767861.1"/>
    </source>
</evidence>
<gene>
    <name evidence="6" type="ORF">EJ03DRAFT_315196</name>
</gene>
<keyword evidence="7" id="KW-1185">Reference proteome</keyword>
<dbReference type="Pfam" id="PF24586">
    <property type="entry name" value="DUF7611"/>
    <property type="match status" value="1"/>
</dbReference>
<evidence type="ECO:0000259" key="2">
    <source>
        <dbReference type="Pfam" id="PF24586"/>
    </source>
</evidence>